<sequence>MQSRQRYRTKGKFPFRLVRLEVIVDLFLENCSYSSQLKVDFQAEHFKLEHFKLLAIGSVPFRRKRQV</sequence>
<keyword evidence="1" id="KW-1185">Reference proteome</keyword>
<dbReference type="WBParaSite" id="nRc.2.0.1.t47253-RA">
    <property type="protein sequence ID" value="nRc.2.0.1.t47253-RA"/>
    <property type="gene ID" value="nRc.2.0.1.g47253"/>
</dbReference>
<name>A0A915LA27_ROMCU</name>
<evidence type="ECO:0000313" key="1">
    <source>
        <dbReference type="Proteomes" id="UP000887565"/>
    </source>
</evidence>
<proteinExistence type="predicted"/>
<dbReference type="Proteomes" id="UP000887565">
    <property type="component" value="Unplaced"/>
</dbReference>
<organism evidence="1 2">
    <name type="scientific">Romanomermis culicivorax</name>
    <name type="common">Nematode worm</name>
    <dbReference type="NCBI Taxonomy" id="13658"/>
    <lineage>
        <taxon>Eukaryota</taxon>
        <taxon>Metazoa</taxon>
        <taxon>Ecdysozoa</taxon>
        <taxon>Nematoda</taxon>
        <taxon>Enoplea</taxon>
        <taxon>Dorylaimia</taxon>
        <taxon>Mermithida</taxon>
        <taxon>Mermithoidea</taxon>
        <taxon>Mermithidae</taxon>
        <taxon>Romanomermis</taxon>
    </lineage>
</organism>
<reference evidence="2" key="1">
    <citation type="submission" date="2022-11" db="UniProtKB">
        <authorList>
            <consortium name="WormBaseParasite"/>
        </authorList>
    </citation>
    <scope>IDENTIFICATION</scope>
</reference>
<dbReference type="AlphaFoldDB" id="A0A915LA27"/>
<evidence type="ECO:0000313" key="2">
    <source>
        <dbReference type="WBParaSite" id="nRc.2.0.1.t47253-RA"/>
    </source>
</evidence>
<protein>
    <submittedName>
        <fullName evidence="2">Uncharacterized protein</fullName>
    </submittedName>
</protein>
<accession>A0A915LA27</accession>